<dbReference type="Proteomes" id="UP000734823">
    <property type="component" value="Unassembled WGS sequence"/>
</dbReference>
<dbReference type="SUPFAM" id="SSF46894">
    <property type="entry name" value="C-terminal effector domain of the bipartite response regulators"/>
    <property type="match status" value="1"/>
</dbReference>
<evidence type="ECO:0000256" key="1">
    <source>
        <dbReference type="ARBA" id="ARBA00023015"/>
    </source>
</evidence>
<protein>
    <submittedName>
        <fullName evidence="5">Response regulator transcription factor</fullName>
    </submittedName>
</protein>
<keyword evidence="3" id="KW-0804">Transcription</keyword>
<dbReference type="PROSITE" id="PS50043">
    <property type="entry name" value="HTH_LUXR_2"/>
    <property type="match status" value="1"/>
</dbReference>
<reference evidence="5 6" key="1">
    <citation type="submission" date="2020-06" db="EMBL/GenBank/DDBJ databases">
        <title>Actinokineospora xiongansis sp. nov., isolated from soil of Baiyangdian.</title>
        <authorList>
            <person name="Zhang X."/>
        </authorList>
    </citation>
    <scope>NUCLEOTIDE SEQUENCE [LARGE SCALE GENOMIC DNA]</scope>
    <source>
        <strain evidence="5 6">HBU206404</strain>
    </source>
</reference>
<dbReference type="SMART" id="SM00421">
    <property type="entry name" value="HTH_LUXR"/>
    <property type="match status" value="1"/>
</dbReference>
<keyword evidence="6" id="KW-1185">Reference proteome</keyword>
<organism evidence="5 6">
    <name type="scientific">Actinokineospora xionganensis</name>
    <dbReference type="NCBI Taxonomy" id="2684470"/>
    <lineage>
        <taxon>Bacteria</taxon>
        <taxon>Bacillati</taxon>
        <taxon>Actinomycetota</taxon>
        <taxon>Actinomycetes</taxon>
        <taxon>Pseudonocardiales</taxon>
        <taxon>Pseudonocardiaceae</taxon>
        <taxon>Actinokineospora</taxon>
    </lineage>
</organism>
<evidence type="ECO:0000256" key="2">
    <source>
        <dbReference type="ARBA" id="ARBA00023125"/>
    </source>
</evidence>
<sequence length="214" mass="22232">MGEPVRVDVVAVDPMLEAGAVAALHSCPDVEVVTTGGPAQVTVVIVDGVDAEALDLVRATRVAAHRPEVVLVATDVAPAEVLHVIAAGARGLLRRREAGPNRLARTVLAAAAGDCTVPPDMLDRLLGTEIGTELGSGFGAAVSIPHARSAGPGLSERERAVLALVAEGRETGEIAKELSYSTRTVAVVVHDITRRFRLRNRAHAVAYAIRAGLL</sequence>
<dbReference type="Gene3D" id="3.40.50.2300">
    <property type="match status" value="1"/>
</dbReference>
<gene>
    <name evidence="5" type="ORF">GPZ80_23690</name>
</gene>
<name>A0ABR7LBY6_9PSEU</name>
<accession>A0ABR7LBY6</accession>
<evidence type="ECO:0000313" key="6">
    <source>
        <dbReference type="Proteomes" id="UP000734823"/>
    </source>
</evidence>
<evidence type="ECO:0000256" key="3">
    <source>
        <dbReference type="ARBA" id="ARBA00023163"/>
    </source>
</evidence>
<dbReference type="InterPro" id="IPR039420">
    <property type="entry name" value="WalR-like"/>
</dbReference>
<dbReference type="InterPro" id="IPR016032">
    <property type="entry name" value="Sig_transdc_resp-reg_C-effctor"/>
</dbReference>
<dbReference type="Pfam" id="PF00196">
    <property type="entry name" value="GerE"/>
    <property type="match status" value="1"/>
</dbReference>
<dbReference type="RefSeq" id="WP_187223253.1">
    <property type="nucleotide sequence ID" value="NZ_JABVED010000014.1"/>
</dbReference>
<dbReference type="PRINTS" id="PR00038">
    <property type="entry name" value="HTHLUXR"/>
</dbReference>
<dbReference type="PANTHER" id="PTHR43214:SF24">
    <property type="entry name" value="TRANSCRIPTIONAL REGULATORY PROTEIN NARL-RELATED"/>
    <property type="match status" value="1"/>
</dbReference>
<evidence type="ECO:0000313" key="5">
    <source>
        <dbReference type="EMBL" id="MBC6450167.1"/>
    </source>
</evidence>
<comment type="caution">
    <text evidence="5">The sequence shown here is derived from an EMBL/GenBank/DDBJ whole genome shotgun (WGS) entry which is preliminary data.</text>
</comment>
<keyword evidence="1" id="KW-0805">Transcription regulation</keyword>
<dbReference type="PANTHER" id="PTHR43214">
    <property type="entry name" value="TWO-COMPONENT RESPONSE REGULATOR"/>
    <property type="match status" value="1"/>
</dbReference>
<feature type="domain" description="HTH luxR-type" evidence="4">
    <location>
        <begin position="147"/>
        <end position="212"/>
    </location>
</feature>
<proteinExistence type="predicted"/>
<dbReference type="CDD" id="cd06170">
    <property type="entry name" value="LuxR_C_like"/>
    <property type="match status" value="1"/>
</dbReference>
<keyword evidence="2" id="KW-0238">DNA-binding</keyword>
<dbReference type="EMBL" id="JABVED010000014">
    <property type="protein sequence ID" value="MBC6450167.1"/>
    <property type="molecule type" value="Genomic_DNA"/>
</dbReference>
<evidence type="ECO:0000259" key="4">
    <source>
        <dbReference type="PROSITE" id="PS50043"/>
    </source>
</evidence>
<dbReference type="InterPro" id="IPR000792">
    <property type="entry name" value="Tscrpt_reg_LuxR_C"/>
</dbReference>